<dbReference type="RefSeq" id="WP_345655732.1">
    <property type="nucleotide sequence ID" value="NZ_BAABKB010000027.1"/>
</dbReference>
<feature type="transmembrane region" description="Helical" evidence="1">
    <location>
        <begin position="70"/>
        <end position="88"/>
    </location>
</feature>
<dbReference type="Proteomes" id="UP001501759">
    <property type="component" value="Unassembled WGS sequence"/>
</dbReference>
<keyword evidence="1" id="KW-0472">Membrane</keyword>
<feature type="transmembrane region" description="Helical" evidence="1">
    <location>
        <begin position="32"/>
        <end position="50"/>
    </location>
</feature>
<comment type="caution">
    <text evidence="3">The sequence shown here is derived from an EMBL/GenBank/DDBJ whole genome shotgun (WGS) entry which is preliminary data.</text>
</comment>
<feature type="transmembrane region" description="Helical" evidence="1">
    <location>
        <begin position="178"/>
        <end position="200"/>
    </location>
</feature>
<feature type="transmembrane region" description="Helical" evidence="1">
    <location>
        <begin position="220"/>
        <end position="238"/>
    </location>
</feature>
<feature type="domain" description="DUF6545" evidence="2">
    <location>
        <begin position="247"/>
        <end position="372"/>
    </location>
</feature>
<dbReference type="InterPro" id="IPR046675">
    <property type="entry name" value="DUF6545"/>
</dbReference>
<dbReference type="NCBIfam" id="NF042915">
    <property type="entry name" value="MAB_1171c_fam"/>
    <property type="match status" value="1"/>
</dbReference>
<organism evidence="3 4">
    <name type="scientific">Streptomyces siamensis</name>
    <dbReference type="NCBI Taxonomy" id="1274986"/>
    <lineage>
        <taxon>Bacteria</taxon>
        <taxon>Bacillati</taxon>
        <taxon>Actinomycetota</taxon>
        <taxon>Actinomycetes</taxon>
        <taxon>Kitasatosporales</taxon>
        <taxon>Streptomycetaceae</taxon>
        <taxon>Streptomyces</taxon>
    </lineage>
</organism>
<keyword evidence="1" id="KW-0812">Transmembrane</keyword>
<evidence type="ECO:0000313" key="3">
    <source>
        <dbReference type="EMBL" id="GAA5025047.1"/>
    </source>
</evidence>
<dbReference type="Pfam" id="PF20182">
    <property type="entry name" value="DUF6545"/>
    <property type="match status" value="1"/>
</dbReference>
<name>A0ABP9J9R3_9ACTN</name>
<evidence type="ECO:0000313" key="4">
    <source>
        <dbReference type="Proteomes" id="UP001501759"/>
    </source>
</evidence>
<protein>
    <recommendedName>
        <fullName evidence="2">DUF6545 domain-containing protein</fullName>
    </recommendedName>
</protein>
<dbReference type="EMBL" id="BAABKB010000027">
    <property type="protein sequence ID" value="GAA5025047.1"/>
    <property type="molecule type" value="Genomic_DNA"/>
</dbReference>
<keyword evidence="4" id="KW-1185">Reference proteome</keyword>
<proteinExistence type="predicted"/>
<dbReference type="InterPro" id="IPR050039">
    <property type="entry name" value="MAB_1171c-like"/>
</dbReference>
<feature type="transmembrane region" description="Helical" evidence="1">
    <location>
        <begin position="109"/>
        <end position="127"/>
    </location>
</feature>
<feature type="transmembrane region" description="Helical" evidence="1">
    <location>
        <begin position="147"/>
        <end position="166"/>
    </location>
</feature>
<gene>
    <name evidence="3" type="ORF">GCM10023335_59130</name>
</gene>
<keyword evidence="1" id="KW-1133">Transmembrane helix</keyword>
<reference evidence="4" key="1">
    <citation type="journal article" date="2019" name="Int. J. Syst. Evol. Microbiol.">
        <title>The Global Catalogue of Microorganisms (GCM) 10K type strain sequencing project: providing services to taxonomists for standard genome sequencing and annotation.</title>
        <authorList>
            <consortium name="The Broad Institute Genomics Platform"/>
            <consortium name="The Broad Institute Genome Sequencing Center for Infectious Disease"/>
            <person name="Wu L."/>
            <person name="Ma J."/>
        </authorList>
    </citation>
    <scope>NUCLEOTIDE SEQUENCE [LARGE SCALE GENOMIC DNA]</scope>
    <source>
        <strain evidence="4">JCM 18409</strain>
    </source>
</reference>
<evidence type="ECO:0000259" key="2">
    <source>
        <dbReference type="Pfam" id="PF20182"/>
    </source>
</evidence>
<evidence type="ECO:0000256" key="1">
    <source>
        <dbReference type="SAM" id="Phobius"/>
    </source>
</evidence>
<accession>A0ABP9J9R3</accession>
<sequence length="400" mass="42600">MDSSDYYIPAAALWLCLAVKLPALLKAWRDPLVRTVCLVIALGGAGFVFAAPPTIAAVNRISGVPNASSLLVYVIISAFSASCLLLIVHWRGGPPEYVQRVSRRWRIGYMLVITALVALFLLGDAPVERRTDFDTYYASAPFIGEMILLYLLAHMTAALVTTVLCWRWALQVHGWLRAGLWTLCLGWLLNLSFSSLKLAAVAAHWSGQDWDMLSTTLSPLFSALAAPCATIGFLLPLIGPRTAAVGRALAAYRRLGPLWSELSSASPRSSLAAPIPWYASPHVHLTRREAGIQDGLSLVRPHLDDAVRACARSTAEAAGSSRAEADLVGLAAMVSAAAQATRLDRAETPLVPGDSAVAAVRASLVGVSRTLRTSPVVAAVRSDAAKSSPLSVKDGEKSPT</sequence>
<feature type="transmembrane region" description="Helical" evidence="1">
    <location>
        <begin position="6"/>
        <end position="25"/>
    </location>
</feature>